<accession>A0A5B8HI78</accession>
<sequence>MSKLQFINDVNGKPQFVVLPIGEYEKLMSDSDAGYEEIPYLADEHDNETVPNDVVEIMFRDDISLLAAWRVYRGLSQYDVAERLGTTQSAVSQWEAKDSRPQKKTRQKLAELYGCRPEQMIL</sequence>
<dbReference type="AlphaFoldDB" id="A0A5B8HI78"/>
<dbReference type="InterPro" id="IPR001387">
    <property type="entry name" value="Cro/C1-type_HTH"/>
</dbReference>
<dbReference type="EMBL" id="CP042220">
    <property type="protein sequence ID" value="QDX29605.1"/>
    <property type="molecule type" value="Genomic_DNA"/>
</dbReference>
<dbReference type="Gene3D" id="1.10.260.40">
    <property type="entry name" value="lambda repressor-like DNA-binding domains"/>
    <property type="match status" value="1"/>
</dbReference>
<dbReference type="Pfam" id="PF01381">
    <property type="entry name" value="HTH_3"/>
    <property type="match status" value="1"/>
</dbReference>
<evidence type="ECO:0000313" key="3">
    <source>
        <dbReference type="Proteomes" id="UP000320591"/>
    </source>
</evidence>
<evidence type="ECO:0000313" key="2">
    <source>
        <dbReference type="EMBL" id="QDX29605.1"/>
    </source>
</evidence>
<gene>
    <name evidence="2" type="ORF">Dpoa569_0001403</name>
</gene>
<dbReference type="RefSeq" id="WP_042871370.1">
    <property type="nucleotide sequence ID" value="NZ_CM001975.1"/>
</dbReference>
<proteinExistence type="predicted"/>
<organism evidence="2 3">
    <name type="scientific">Dickeya poaceiphila</name>
    <dbReference type="NCBI Taxonomy" id="568768"/>
    <lineage>
        <taxon>Bacteria</taxon>
        <taxon>Pseudomonadati</taxon>
        <taxon>Pseudomonadota</taxon>
        <taxon>Gammaproteobacteria</taxon>
        <taxon>Enterobacterales</taxon>
        <taxon>Pectobacteriaceae</taxon>
        <taxon>Dickeya</taxon>
    </lineage>
</organism>
<name>A0A5B8HI78_9GAMM</name>
<dbReference type="SUPFAM" id="SSF47413">
    <property type="entry name" value="lambda repressor-like DNA-binding domains"/>
    <property type="match status" value="1"/>
</dbReference>
<evidence type="ECO:0000259" key="1">
    <source>
        <dbReference type="PROSITE" id="PS50943"/>
    </source>
</evidence>
<reference evidence="2 3" key="1">
    <citation type="journal article" date="2019" name="Environ. Microbiol.">
        <title>The phytopathogenic nature of Dickeya aquatica 174/2 and the dynamic early evolution of Dickeya pathogenicity.</title>
        <authorList>
            <person name="Duprey A."/>
            <person name="Taib N."/>
            <person name="Leonard S."/>
            <person name="Garin T."/>
            <person name="Flandrois J.P."/>
            <person name="Nasser W."/>
            <person name="Brochier-Armanet C."/>
            <person name="Reverchon S."/>
        </authorList>
    </citation>
    <scope>NUCLEOTIDE SEQUENCE [LARGE SCALE GENOMIC DNA]</scope>
    <source>
        <strain evidence="2 3">NCPPB 569</strain>
    </source>
</reference>
<dbReference type="InterPro" id="IPR010982">
    <property type="entry name" value="Lambda_DNA-bd_dom_sf"/>
</dbReference>
<protein>
    <submittedName>
        <fullName evidence="2">Helix-turn-helix transcriptional regulator</fullName>
    </submittedName>
</protein>
<dbReference type="KEGG" id="dic:Dpoa569_0001403"/>
<dbReference type="OrthoDB" id="5678898at2"/>
<dbReference type="CDD" id="cd00093">
    <property type="entry name" value="HTH_XRE"/>
    <property type="match status" value="1"/>
</dbReference>
<dbReference type="STRING" id="568768.GCA_000406125_02460"/>
<dbReference type="PROSITE" id="PS50943">
    <property type="entry name" value="HTH_CROC1"/>
    <property type="match status" value="1"/>
</dbReference>
<feature type="domain" description="HTH cro/C1-type" evidence="1">
    <location>
        <begin position="66"/>
        <end position="120"/>
    </location>
</feature>
<keyword evidence="3" id="KW-1185">Reference proteome</keyword>
<dbReference type="Proteomes" id="UP000320591">
    <property type="component" value="Chromosome"/>
</dbReference>
<dbReference type="GO" id="GO:0003677">
    <property type="term" value="F:DNA binding"/>
    <property type="evidence" value="ECO:0007669"/>
    <property type="project" value="InterPro"/>
</dbReference>
<dbReference type="SMART" id="SM00530">
    <property type="entry name" value="HTH_XRE"/>
    <property type="match status" value="1"/>
</dbReference>